<evidence type="ECO:0000313" key="3">
    <source>
        <dbReference type="Proteomes" id="UP000664521"/>
    </source>
</evidence>
<gene>
    <name evidence="2" type="ORF">HETSPECPRED_005759</name>
</gene>
<proteinExistence type="predicted"/>
<evidence type="ECO:0000313" key="2">
    <source>
        <dbReference type="EMBL" id="CAF9925141.1"/>
    </source>
</evidence>
<dbReference type="AlphaFoldDB" id="A0A8H3FIB5"/>
<keyword evidence="3" id="KW-1185">Reference proteome</keyword>
<dbReference type="EMBL" id="CAJPDS010000037">
    <property type="protein sequence ID" value="CAF9925141.1"/>
    <property type="molecule type" value="Genomic_DNA"/>
</dbReference>
<sequence length="461" mass="52288">MTNTKCCQGIKHSLKKALPCREEKYVPLPVGGYGLPAIVRRKFSFPAQLPNVSVLSVLPDFNSTQYDHLDGSLESSRPPQVSSEPHPLRVKYSLIRPKETISDVESRASTARLRRKTGQISRASLELSIPEAGETDESTSHDESLSNATTVGSVTPPTKHKTVRTISPKDQPKRVASTKPQSPQQTQFARFLGEGKAAVSIRDQIAWKFKRCVPQMLRTFCVTDLQFPGNPIAVVSKDLLPRQRLSCDEAHYLGEEYPKEASQICVDTCDGRTTYRVILQEDLYSCCGDYDRPTHRYIGHLDLTNFVESVRFDENDIWMWRPLSPDRWLRLAHEYMREDGSTIEDPAIRYEAKKVPKKVRLDCAMEIIDSLYRDCFVLGLSKTSPGLYETTHVSQSVLKLAFENDSPPDLTDLVGNLARGECFYSDVFWDTPKRLYCIPMYGPKLNSWLCFLVDRSLPALW</sequence>
<protein>
    <submittedName>
        <fullName evidence="2">Uncharacterized protein</fullName>
    </submittedName>
</protein>
<accession>A0A8H3FIB5</accession>
<feature type="region of interest" description="Disordered" evidence="1">
    <location>
        <begin position="103"/>
        <end position="186"/>
    </location>
</feature>
<reference evidence="2" key="1">
    <citation type="submission" date="2021-03" db="EMBL/GenBank/DDBJ databases">
        <authorList>
            <person name="Tagirdzhanova G."/>
        </authorList>
    </citation>
    <scope>NUCLEOTIDE SEQUENCE</scope>
</reference>
<comment type="caution">
    <text evidence="2">The sequence shown here is derived from an EMBL/GenBank/DDBJ whole genome shotgun (WGS) entry which is preliminary data.</text>
</comment>
<dbReference type="Proteomes" id="UP000664521">
    <property type="component" value="Unassembled WGS sequence"/>
</dbReference>
<dbReference type="OrthoDB" id="5416073at2759"/>
<evidence type="ECO:0000256" key="1">
    <source>
        <dbReference type="SAM" id="MobiDB-lite"/>
    </source>
</evidence>
<name>A0A8H3FIB5_9LECA</name>
<feature type="compositionally biased region" description="Polar residues" evidence="1">
    <location>
        <begin position="145"/>
        <end position="156"/>
    </location>
</feature>
<organism evidence="2 3">
    <name type="scientific">Heterodermia speciosa</name>
    <dbReference type="NCBI Taxonomy" id="116794"/>
    <lineage>
        <taxon>Eukaryota</taxon>
        <taxon>Fungi</taxon>
        <taxon>Dikarya</taxon>
        <taxon>Ascomycota</taxon>
        <taxon>Pezizomycotina</taxon>
        <taxon>Lecanoromycetes</taxon>
        <taxon>OSLEUM clade</taxon>
        <taxon>Lecanoromycetidae</taxon>
        <taxon>Caliciales</taxon>
        <taxon>Physciaceae</taxon>
        <taxon>Heterodermia</taxon>
    </lineage>
</organism>